<evidence type="ECO:0000313" key="6">
    <source>
        <dbReference type="EMBL" id="SFL32318.1"/>
    </source>
</evidence>
<comment type="caution">
    <text evidence="5">The sequence shown here is derived from an EMBL/GenBank/DDBJ whole genome shotgun (WGS) entry which is preliminary data.</text>
</comment>
<dbReference type="Gene3D" id="1.10.10.60">
    <property type="entry name" value="Homeodomain-like"/>
    <property type="match status" value="2"/>
</dbReference>
<sequence length="257" mass="29842">MSNAITRKEIDYQAFLNRESQKRHHRYDEELRQYIYLKNGDLENALTATKQMFQSNLTGQLSENPVRNYQYLFVASVTLATRFAIQGGLDEEVAFNTSDLYIQKVDKIDNVPDIFELQVEMFTTFTKLVRQSKLDQAKALPILRCIEYIELHLHEVIHLSDLAKHTGYSSNYISKLFKERMNQSVKSYIQTQKISVAKNMLLESDYSLLEISETLAFSSQSYFTKIFKKVTGEKPLDYRANHLTDAIHSKGVIDDRT</sequence>
<evidence type="ECO:0000313" key="8">
    <source>
        <dbReference type="Proteomes" id="UP000182793"/>
    </source>
</evidence>
<feature type="domain" description="HTH araC/xylS-type" evidence="4">
    <location>
        <begin position="143"/>
        <end position="241"/>
    </location>
</feature>
<protein>
    <submittedName>
        <fullName evidence="5">AraC family transcriptional regulator</fullName>
    </submittedName>
    <submittedName>
        <fullName evidence="6">Helix-turn-helix domain-containing protein</fullName>
    </submittedName>
</protein>
<dbReference type="SUPFAM" id="SSF46689">
    <property type="entry name" value="Homeodomain-like"/>
    <property type="match status" value="2"/>
</dbReference>
<organism evidence="5 7">
    <name type="scientific">Streptococcus equinus JB1</name>
    <dbReference type="NCBI Taxonomy" id="1294274"/>
    <lineage>
        <taxon>Bacteria</taxon>
        <taxon>Bacillati</taxon>
        <taxon>Bacillota</taxon>
        <taxon>Bacilli</taxon>
        <taxon>Lactobacillales</taxon>
        <taxon>Streptococcaceae</taxon>
        <taxon>Streptococcus</taxon>
    </lineage>
</organism>
<evidence type="ECO:0000256" key="1">
    <source>
        <dbReference type="ARBA" id="ARBA00023015"/>
    </source>
</evidence>
<dbReference type="PANTHER" id="PTHR43280:SF34">
    <property type="entry name" value="ARAC-FAMILY TRANSCRIPTIONAL REGULATOR"/>
    <property type="match status" value="1"/>
</dbReference>
<dbReference type="Proteomes" id="UP000182793">
    <property type="component" value="Unassembled WGS sequence"/>
</dbReference>
<dbReference type="AlphaFoldDB" id="A0A091CB41"/>
<dbReference type="PROSITE" id="PS00041">
    <property type="entry name" value="HTH_ARAC_FAMILY_1"/>
    <property type="match status" value="1"/>
</dbReference>
<evidence type="ECO:0000313" key="7">
    <source>
        <dbReference type="Proteomes" id="UP000029382"/>
    </source>
</evidence>
<dbReference type="Proteomes" id="UP000029382">
    <property type="component" value="Unassembled WGS sequence"/>
</dbReference>
<keyword evidence="1" id="KW-0805">Transcription regulation</keyword>
<evidence type="ECO:0000256" key="3">
    <source>
        <dbReference type="ARBA" id="ARBA00023163"/>
    </source>
</evidence>
<gene>
    <name evidence="5" type="ORF">H702_05930</name>
    <name evidence="6" type="ORF">SAMN02910290_01376</name>
</gene>
<reference evidence="5 7" key="1">
    <citation type="journal article" date="2014" name="Genome Announc.">
        <title>Draft Genome Sequences of Streptococcus bovis Strains ATCC 33317 and JB1.</title>
        <authorList>
            <person name="Benahmed F.H."/>
            <person name="Gopinath G.R."/>
            <person name="Harbottle H."/>
            <person name="Cotta M.A."/>
            <person name="Luo Y."/>
            <person name="Henderson C."/>
            <person name="Teri P."/>
            <person name="Soppet D."/>
            <person name="Rasmussen M."/>
            <person name="Whitehead T.R."/>
            <person name="Davidson M."/>
        </authorList>
    </citation>
    <scope>NUCLEOTIDE SEQUENCE [LARGE SCALE GENOMIC DNA]</scope>
    <source>
        <strain evidence="5 7">JB1</strain>
    </source>
</reference>
<name>A0A091CB41_STREI</name>
<dbReference type="EMBL" id="AUZH01000019">
    <property type="protein sequence ID" value="KFN87923.1"/>
    <property type="molecule type" value="Genomic_DNA"/>
</dbReference>
<proteinExistence type="predicted"/>
<dbReference type="EMBL" id="FOTG01000007">
    <property type="protein sequence ID" value="SFL32318.1"/>
    <property type="molecule type" value="Genomic_DNA"/>
</dbReference>
<dbReference type="GO" id="GO:0003700">
    <property type="term" value="F:DNA-binding transcription factor activity"/>
    <property type="evidence" value="ECO:0007669"/>
    <property type="project" value="InterPro"/>
</dbReference>
<evidence type="ECO:0000256" key="2">
    <source>
        <dbReference type="ARBA" id="ARBA00023125"/>
    </source>
</evidence>
<dbReference type="InterPro" id="IPR009057">
    <property type="entry name" value="Homeodomain-like_sf"/>
</dbReference>
<dbReference type="InterPro" id="IPR020449">
    <property type="entry name" value="Tscrpt_reg_AraC-type_HTH"/>
</dbReference>
<keyword evidence="8" id="KW-1185">Reference proteome</keyword>
<dbReference type="PRINTS" id="PR00032">
    <property type="entry name" value="HTHARAC"/>
</dbReference>
<dbReference type="PANTHER" id="PTHR43280">
    <property type="entry name" value="ARAC-FAMILY TRANSCRIPTIONAL REGULATOR"/>
    <property type="match status" value="1"/>
</dbReference>
<evidence type="ECO:0000259" key="4">
    <source>
        <dbReference type="PROSITE" id="PS01124"/>
    </source>
</evidence>
<accession>A0A091CB41</accession>
<dbReference type="InterPro" id="IPR018062">
    <property type="entry name" value="HTH_AraC-typ_CS"/>
</dbReference>
<dbReference type="SMART" id="SM00342">
    <property type="entry name" value="HTH_ARAC"/>
    <property type="match status" value="1"/>
</dbReference>
<evidence type="ECO:0000313" key="5">
    <source>
        <dbReference type="EMBL" id="KFN87923.1"/>
    </source>
</evidence>
<keyword evidence="2" id="KW-0238">DNA-binding</keyword>
<dbReference type="RefSeq" id="WP_039696816.1">
    <property type="nucleotide sequence ID" value="NZ_AUZH01000019.1"/>
</dbReference>
<dbReference type="PROSITE" id="PS01124">
    <property type="entry name" value="HTH_ARAC_FAMILY_2"/>
    <property type="match status" value="1"/>
</dbReference>
<keyword evidence="3" id="KW-0804">Transcription</keyword>
<dbReference type="GO" id="GO:0043565">
    <property type="term" value="F:sequence-specific DNA binding"/>
    <property type="evidence" value="ECO:0007669"/>
    <property type="project" value="InterPro"/>
</dbReference>
<dbReference type="InterPro" id="IPR018060">
    <property type="entry name" value="HTH_AraC"/>
</dbReference>
<reference evidence="6 8" key="2">
    <citation type="submission" date="2016-10" db="EMBL/GenBank/DDBJ databases">
        <authorList>
            <person name="Varghese N."/>
            <person name="Submissions S."/>
        </authorList>
    </citation>
    <scope>NUCLEOTIDE SEQUENCE [LARGE SCALE GENOMIC DNA]</scope>
    <source>
        <strain evidence="6 8">JB1</strain>
    </source>
</reference>
<dbReference type="Pfam" id="PF12833">
    <property type="entry name" value="HTH_18"/>
    <property type="match status" value="1"/>
</dbReference>